<evidence type="ECO:0000256" key="3">
    <source>
        <dbReference type="ARBA" id="ARBA00023316"/>
    </source>
</evidence>
<dbReference type="Gene3D" id="3.30.70.1070">
    <property type="entry name" value="Sporulation related repeat"/>
    <property type="match status" value="1"/>
</dbReference>
<evidence type="ECO:0000256" key="2">
    <source>
        <dbReference type="ARBA" id="ARBA00023239"/>
    </source>
</evidence>
<dbReference type="HAMAP" id="MF_02071">
    <property type="entry name" value="RlpA"/>
    <property type="match status" value="1"/>
</dbReference>
<evidence type="ECO:0000313" key="8">
    <source>
        <dbReference type="EMBL" id="EQD78610.1"/>
    </source>
</evidence>
<dbReference type="InterPro" id="IPR036908">
    <property type="entry name" value="RlpA-like_sf"/>
</dbReference>
<evidence type="ECO:0000313" key="6">
    <source>
        <dbReference type="EMBL" id="EQD41910.1"/>
    </source>
</evidence>
<dbReference type="Pfam" id="PF05036">
    <property type="entry name" value="SPOR"/>
    <property type="match status" value="1"/>
</dbReference>
<feature type="domain" description="SPOR" evidence="5">
    <location>
        <begin position="202"/>
        <end position="281"/>
    </location>
</feature>
<dbReference type="InterPro" id="IPR007730">
    <property type="entry name" value="SPOR-like_dom"/>
</dbReference>
<dbReference type="EMBL" id="AUZX01011786">
    <property type="protein sequence ID" value="EQD41910.1"/>
    <property type="molecule type" value="Genomic_DNA"/>
</dbReference>
<comment type="caution">
    <text evidence="6">The sequence shown here is derived from an EMBL/GenBank/DDBJ whole genome shotgun (WGS) entry which is preliminary data.</text>
</comment>
<dbReference type="Pfam" id="PF03330">
    <property type="entry name" value="DPBB_1"/>
    <property type="match status" value="1"/>
</dbReference>
<dbReference type="PANTHER" id="PTHR34183:SF1">
    <property type="entry name" value="ENDOLYTIC PEPTIDOGLYCAN TRANSGLYCOSYLASE RLPA"/>
    <property type="match status" value="1"/>
</dbReference>
<reference evidence="6" key="2">
    <citation type="journal article" date="2014" name="ISME J.">
        <title>Microbial stratification in low pH oxic and suboxic macroscopic growths along an acid mine drainage.</title>
        <authorList>
            <person name="Mendez-Garcia C."/>
            <person name="Mesa V."/>
            <person name="Sprenger R.R."/>
            <person name="Richter M."/>
            <person name="Diez M.S."/>
            <person name="Solano J."/>
            <person name="Bargiela R."/>
            <person name="Golyshina O.V."/>
            <person name="Manteca A."/>
            <person name="Ramos J.L."/>
            <person name="Gallego J.R."/>
            <person name="Llorente I."/>
            <person name="Martins Dos Santos V.A."/>
            <person name="Jensen O.N."/>
            <person name="Pelaez A.I."/>
            <person name="Sanchez J."/>
            <person name="Ferrer M."/>
        </authorList>
    </citation>
    <scope>NUCLEOTIDE SEQUENCE</scope>
</reference>
<dbReference type="GO" id="GO:0042834">
    <property type="term" value="F:peptidoglycan binding"/>
    <property type="evidence" value="ECO:0007669"/>
    <property type="project" value="InterPro"/>
</dbReference>
<evidence type="ECO:0000256" key="4">
    <source>
        <dbReference type="SAM" id="MobiDB-lite"/>
    </source>
</evidence>
<dbReference type="EMBL" id="AUZY01000473">
    <property type="protein sequence ID" value="EQD78610.1"/>
    <property type="molecule type" value="Genomic_DNA"/>
</dbReference>
<dbReference type="InterPro" id="IPR009009">
    <property type="entry name" value="RlpA-like_DPBB"/>
</dbReference>
<dbReference type="SUPFAM" id="SSF110997">
    <property type="entry name" value="Sporulation related repeat"/>
    <property type="match status" value="1"/>
</dbReference>
<dbReference type="PANTHER" id="PTHR34183">
    <property type="entry name" value="ENDOLYTIC PEPTIDOGLYCAN TRANSGLYCOSYLASE RLPA"/>
    <property type="match status" value="1"/>
</dbReference>
<keyword evidence="6" id="KW-0449">Lipoprotein</keyword>
<dbReference type="GO" id="GO:0009279">
    <property type="term" value="C:cell outer membrane"/>
    <property type="evidence" value="ECO:0007669"/>
    <property type="project" value="TreeGrafter"/>
</dbReference>
<sequence>MRQCLALTTLVLILLLAGCASSPPRGGQDYARRHDGAPSGPLPDVANIPMPVPRPEPLSRYGNASSYVVNGRTYHVLDSARGYDATGIASWYGTKFQGYLTSSLEPYDMYKFTAASKVLPIPSYARVTNLDNGQCVIVRVNDRGPFVAGRIIDLSYVAALRLGIWQAGTGRVRVQGIDANDPADVRALRCGGGTQAPSPVPASGGVEIYLQVGAFAEQANAERVLAQLRAAGLDNATIGRVEARDRTFWAVRLGPLTDAAAAAALATRVHDLGLPTLQVTIPTQSP</sequence>
<reference evidence="6" key="1">
    <citation type="submission" date="2013-08" db="EMBL/GenBank/DDBJ databases">
        <authorList>
            <person name="Mendez C."/>
            <person name="Richter M."/>
            <person name="Ferrer M."/>
            <person name="Sanchez J."/>
        </authorList>
    </citation>
    <scope>NUCLEOTIDE SEQUENCE</scope>
</reference>
<dbReference type="PROSITE" id="PS51257">
    <property type="entry name" value="PROKAR_LIPOPROTEIN"/>
    <property type="match status" value="1"/>
</dbReference>
<keyword evidence="1" id="KW-0732">Signal</keyword>
<name>T1AIT5_9ZZZZ</name>
<feature type="region of interest" description="Disordered" evidence="4">
    <location>
        <begin position="26"/>
        <end position="49"/>
    </location>
</feature>
<gene>
    <name evidence="6" type="ORF">B1A_16037</name>
    <name evidence="8" type="ORF">B1B_00623</name>
    <name evidence="7" type="ORF">B2A_09255</name>
</gene>
<dbReference type="InterPro" id="IPR034718">
    <property type="entry name" value="RlpA"/>
</dbReference>
<accession>T1AIT5</accession>
<keyword evidence="2" id="KW-0456">Lyase</keyword>
<dbReference type="InterPro" id="IPR036680">
    <property type="entry name" value="SPOR-like_sf"/>
</dbReference>
<dbReference type="CDD" id="cd22268">
    <property type="entry name" value="DPBB_RlpA-like"/>
    <property type="match status" value="1"/>
</dbReference>
<dbReference type="EMBL" id="AUZZ01006685">
    <property type="protein sequence ID" value="EQD45578.1"/>
    <property type="molecule type" value="Genomic_DNA"/>
</dbReference>
<dbReference type="AlphaFoldDB" id="T1AIT5"/>
<dbReference type="GO" id="GO:0071555">
    <property type="term" value="P:cell wall organization"/>
    <property type="evidence" value="ECO:0007669"/>
    <property type="project" value="UniProtKB-KW"/>
</dbReference>
<dbReference type="PROSITE" id="PS51724">
    <property type="entry name" value="SPOR"/>
    <property type="match status" value="1"/>
</dbReference>
<organism evidence="6">
    <name type="scientific">mine drainage metagenome</name>
    <dbReference type="NCBI Taxonomy" id="410659"/>
    <lineage>
        <taxon>unclassified sequences</taxon>
        <taxon>metagenomes</taxon>
        <taxon>ecological metagenomes</taxon>
    </lineage>
</organism>
<dbReference type="InterPro" id="IPR012997">
    <property type="entry name" value="RplA"/>
</dbReference>
<dbReference type="SUPFAM" id="SSF50685">
    <property type="entry name" value="Barwin-like endoglucanases"/>
    <property type="match status" value="1"/>
</dbReference>
<keyword evidence="3" id="KW-0961">Cell wall biogenesis/degradation</keyword>
<evidence type="ECO:0000256" key="1">
    <source>
        <dbReference type="ARBA" id="ARBA00022729"/>
    </source>
</evidence>
<proteinExistence type="inferred from homology"/>
<dbReference type="Gene3D" id="2.40.40.10">
    <property type="entry name" value="RlpA-like domain"/>
    <property type="match status" value="1"/>
</dbReference>
<dbReference type="GO" id="GO:0016829">
    <property type="term" value="F:lyase activity"/>
    <property type="evidence" value="ECO:0007669"/>
    <property type="project" value="UniProtKB-KW"/>
</dbReference>
<evidence type="ECO:0000313" key="7">
    <source>
        <dbReference type="EMBL" id="EQD45578.1"/>
    </source>
</evidence>
<protein>
    <submittedName>
        <fullName evidence="6">Rare lipoprotein A</fullName>
    </submittedName>
</protein>
<evidence type="ECO:0000259" key="5">
    <source>
        <dbReference type="PROSITE" id="PS51724"/>
    </source>
</evidence>
<dbReference type="NCBIfam" id="TIGR00413">
    <property type="entry name" value="rlpA"/>
    <property type="match status" value="1"/>
</dbReference>